<dbReference type="InterPro" id="IPR039537">
    <property type="entry name" value="Retrotran_Ty1/copia-like"/>
</dbReference>
<dbReference type="InterPro" id="IPR013103">
    <property type="entry name" value="RVT_2"/>
</dbReference>
<dbReference type="GO" id="GO:0006508">
    <property type="term" value="P:proteolysis"/>
    <property type="evidence" value="ECO:0007669"/>
    <property type="project" value="UniProtKB-KW"/>
</dbReference>
<protein>
    <submittedName>
        <fullName evidence="5">F5K24.8 protein</fullName>
    </submittedName>
    <submittedName>
        <fullName evidence="6">Putative transposon protein</fullName>
    </submittedName>
</protein>
<evidence type="ECO:0000259" key="4">
    <source>
        <dbReference type="PROSITE" id="PS50994"/>
    </source>
</evidence>
<dbReference type="PANTHER" id="PTHR42648">
    <property type="entry name" value="TRANSPOSASE, PUTATIVE-RELATED"/>
    <property type="match status" value="1"/>
</dbReference>
<dbReference type="AlphaFoldDB" id="Q9ZPG0"/>
<reference evidence="6" key="5">
    <citation type="submission" date="2000-03" db="EMBL/GenBank/DDBJ databases">
        <authorList>
            <person name="EU Arabidopsis sequencing project"/>
        </authorList>
    </citation>
    <scope>NUCLEOTIDE SEQUENCE</scope>
</reference>
<dbReference type="PROSITE" id="PS50994">
    <property type="entry name" value="INTEGRASE"/>
    <property type="match status" value="1"/>
</dbReference>
<dbReference type="Gene3D" id="3.30.420.10">
    <property type="entry name" value="Ribonuclease H-like superfamily/Ribonuclease H"/>
    <property type="match status" value="1"/>
</dbReference>
<evidence type="ECO:0000313" key="5">
    <source>
        <dbReference type="EMBL" id="AAD17357.1"/>
    </source>
</evidence>
<dbReference type="GO" id="GO:0015074">
    <property type="term" value="P:DNA integration"/>
    <property type="evidence" value="ECO:0007669"/>
    <property type="project" value="InterPro"/>
</dbReference>
<organism evidence="5">
    <name type="scientific">Arabidopsis thaliana</name>
    <name type="common">Mouse-ear cress</name>
    <dbReference type="NCBI Taxonomy" id="3702"/>
    <lineage>
        <taxon>Eukaryota</taxon>
        <taxon>Viridiplantae</taxon>
        <taxon>Streptophyta</taxon>
        <taxon>Embryophyta</taxon>
        <taxon>Tracheophyta</taxon>
        <taxon>Spermatophyta</taxon>
        <taxon>Magnoliopsida</taxon>
        <taxon>eudicotyledons</taxon>
        <taxon>Gunneridae</taxon>
        <taxon>Pentapetalae</taxon>
        <taxon>rosids</taxon>
        <taxon>malvids</taxon>
        <taxon>Brassicales</taxon>
        <taxon>Brassicaceae</taxon>
        <taxon>Camelineae</taxon>
        <taxon>Arabidopsis</taxon>
    </lineage>
</organism>
<name>Q9ZPG0_ARATH</name>
<evidence type="ECO:0000313" key="6">
    <source>
        <dbReference type="EMBL" id="CAB77943.1"/>
    </source>
</evidence>
<reference evidence="5" key="4">
    <citation type="submission" date="1999-03" db="EMBL/GenBank/DDBJ databases">
        <title>The sequence of A. thaliana F5K24.</title>
        <authorList>
            <person name="Joshu C."/>
            <person name="Holmes A."/>
        </authorList>
    </citation>
    <scope>NUCLEOTIDE SEQUENCE</scope>
</reference>
<dbReference type="Pfam" id="PF07727">
    <property type="entry name" value="RVT_2"/>
    <property type="match status" value="1"/>
</dbReference>
<dbReference type="InterPro" id="IPR036397">
    <property type="entry name" value="RNaseH_sf"/>
</dbReference>
<dbReference type="EMBL" id="AF128395">
    <property type="protein sequence ID" value="AAD17357.1"/>
    <property type="molecule type" value="Genomic_DNA"/>
</dbReference>
<keyword evidence="3" id="KW-0378">Hydrolase</keyword>
<reference evidence="5" key="2">
    <citation type="submission" date="1999-02" db="EMBL/GenBank/DDBJ databases">
        <authorList>
            <person name="Waterston R."/>
        </authorList>
    </citation>
    <scope>NUCLEOTIDE SEQUENCE</scope>
</reference>
<dbReference type="Pfam" id="PF25597">
    <property type="entry name" value="SH3_retrovirus"/>
    <property type="match status" value="1"/>
</dbReference>
<accession>Q9ZPG0</accession>
<dbReference type="SUPFAM" id="SSF53098">
    <property type="entry name" value="Ribonuclease H-like"/>
    <property type="match status" value="1"/>
</dbReference>
<evidence type="ECO:0000256" key="3">
    <source>
        <dbReference type="ARBA" id="ARBA00022801"/>
    </source>
</evidence>
<evidence type="ECO:0000256" key="2">
    <source>
        <dbReference type="ARBA" id="ARBA00022723"/>
    </source>
</evidence>
<dbReference type="Pfam" id="PF22936">
    <property type="entry name" value="Pol_BBD"/>
    <property type="match status" value="1"/>
</dbReference>
<dbReference type="GO" id="GO:0003676">
    <property type="term" value="F:nucleic acid binding"/>
    <property type="evidence" value="ECO:0007669"/>
    <property type="project" value="InterPro"/>
</dbReference>
<dbReference type="CDD" id="cd09272">
    <property type="entry name" value="RNase_HI_RT_Ty1"/>
    <property type="match status" value="1"/>
</dbReference>
<keyword evidence="1" id="KW-0645">Protease</keyword>
<dbReference type="PANTHER" id="PTHR42648:SF27">
    <property type="entry name" value="RNA-DIRECTED DNA POLYMERASE"/>
    <property type="match status" value="1"/>
</dbReference>
<reference key="1">
    <citation type="journal article" date="1999" name="Nature">
        <title>Sequence and analysis of chromosome 4 of the plant Arabidopsis thaliana.</title>
        <authorList>
            <consortium name="EU"/>
            <consortium name="CSHL and WU Arabidopsis Sequencing Project"/>
            <person name="Mayer K."/>
            <person name="Schuller C."/>
            <person name="Wambutt R."/>
            <person name="Murphy G."/>
            <person name="Volckaert G."/>
            <person name="Pohl T."/>
            <person name="Dusterhoft A."/>
            <person name="Stiekema W."/>
            <person name="Entian K.D."/>
            <person name="Terryn N."/>
            <person name="Harris B."/>
            <person name="Ansorge W."/>
            <person name="Brandt P."/>
            <person name="Grivell L."/>
            <person name="Rieger M."/>
            <person name="Weichselgartner M."/>
            <person name="de Simone V."/>
            <person name="Obermaier B."/>
            <person name="Mache R."/>
            <person name="Muller M."/>
            <person name="Kreis M."/>
            <person name="Delseny M."/>
            <person name="Puigdomenech P."/>
            <person name="Watson M."/>
            <person name="Schmidtheini T."/>
            <person name="Reichert B."/>
            <person name="Portatelle D."/>
            <person name="Perez-Alonso M."/>
            <person name="Boutry M."/>
            <person name="Bancroft I."/>
            <person name="Vos P."/>
            <person name="Hoheisel J."/>
            <person name="Zimmermann W."/>
            <person name="Wedler H."/>
            <person name="Ridley P."/>
            <person name="Langham S.A."/>
            <person name="McCullagh B."/>
            <person name="Bilham L."/>
            <person name="Robben J."/>
            <person name="Van der Schueren J."/>
            <person name="Grymonprez B."/>
            <person name="Chuang Y.J."/>
            <person name="Vandenbussche F."/>
            <person name="Braeken M."/>
            <person name="Weltjens I."/>
            <person name="Voet M."/>
            <person name="Bastiaens I."/>
            <person name="Aert R."/>
            <person name="Defoor E."/>
            <person name="Weitzenegger T."/>
            <person name="Bothe G."/>
            <person name="Ramsperger U."/>
            <person name="Hilbert H."/>
            <person name="Braun M."/>
            <person name="Holzer E."/>
            <person name="Brandt A."/>
            <person name="Peters S."/>
            <person name="van Staveren M."/>
            <person name="Dirske W."/>
            <person name="Mooijman P."/>
            <person name="Klein Lankhorst R."/>
            <person name="Rose M."/>
            <person name="Hauf J."/>
            <person name="Kotter P."/>
            <person name="Berneiser S."/>
            <person name="Hempel S."/>
            <person name="Feldpausch M."/>
            <person name="Lamberth S."/>
            <person name="Van den Daele H."/>
            <person name="De Keyser A."/>
            <person name="Buysshaert C."/>
            <person name="Gielen J."/>
            <person name="Villarroel R."/>
            <person name="De Clercq R."/>
            <person name="Van Montagu M."/>
            <person name="Rogers J."/>
            <person name="Cronin A."/>
            <person name="Quail M."/>
            <person name="Bray-Allen S."/>
            <person name="Clark L."/>
            <person name="Doggett J."/>
            <person name="Hall S."/>
            <person name="Kay M."/>
            <person name="Lennard N."/>
            <person name="McLay K."/>
            <person name="Mayes R."/>
            <person name="Pettett A."/>
            <person name="Rajandream M.A."/>
            <person name="Lyne M."/>
            <person name="Benes V."/>
            <person name="Rechmann S."/>
            <person name="Borkova D."/>
            <person name="Blocker H."/>
            <person name="Scharfe M."/>
            <person name="Grimm M."/>
            <person name="Lohnert T.H."/>
            <person name="Dose S."/>
            <person name="de Haan M."/>
            <person name="Maarse A."/>
            <person name="Schafer M."/>
            <person name="Muller-Auer S."/>
            <person name="Gabel C."/>
            <person name="Fuchs M."/>
            <person name="Fartmann B."/>
            <person name="Granderath K."/>
            <person name="Dauner D."/>
            <person name="Herzl A."/>
            <person name="Neumann S."/>
            <person name="Argiriou A."/>
            <person name="Vitale D."/>
            <person name="Liguori R."/>
            <person name="Piravandi E."/>
            <person name="Massenet O."/>
            <person name="Quigley F."/>
            <person name="Clabauld G."/>
            <person name="Mundlein A."/>
            <person name="Felber R."/>
            <person name="Schnabl S."/>
            <person name="Hiller R."/>
            <person name="Schmidt W."/>
            <person name="Lecharny A."/>
            <person name="Aubourg S."/>
            <person name="Chefdor F."/>
            <person name="Cooke R."/>
            <person name="Berger C."/>
            <person name="Montfort A."/>
            <person name="Casacuberta E."/>
            <person name="Gibbons T."/>
            <person name="Weber N."/>
            <person name="Vandenbol M."/>
            <person name="Bargues M."/>
            <person name="Terol J."/>
            <person name="Torres A."/>
            <person name="Perez-Perez A."/>
            <person name="Purnelle B."/>
            <person name="Bent E."/>
            <person name="Johnson S."/>
            <person name="Tacon D."/>
            <person name="Jesse T."/>
            <person name="Heijnen L."/>
            <person name="Schwarz S."/>
            <person name="Scholler P."/>
            <person name="Heber S."/>
            <person name="Francs P."/>
            <person name="Bielke C."/>
            <person name="Frishman D."/>
            <person name="Haase D."/>
            <person name="Lemcke K."/>
            <person name="Mewes H.W."/>
            <person name="Stocker S."/>
            <person name="Zaccaria P."/>
            <person name="Bevan M."/>
            <person name="Wilson R.K."/>
            <person name="de la Bastide M."/>
            <person name="Habermann K."/>
            <person name="Parnell L."/>
            <person name="Dedhia N."/>
            <person name="Gnoj L."/>
            <person name="Schutz K."/>
            <person name="Huang E."/>
            <person name="Spiegel L."/>
            <person name="Sehkon M."/>
            <person name="Murray J."/>
            <person name="Sheet P."/>
            <person name="Cordes M."/>
            <person name="Abu-Threideh J."/>
            <person name="Stoneking T."/>
            <person name="Kalicki J."/>
            <person name="Graves T."/>
            <person name="Harmon G."/>
            <person name="Edwards J."/>
            <person name="Latreille P."/>
            <person name="Courtney L."/>
            <person name="Cloud J."/>
            <person name="Abbott A."/>
            <person name="Scott K."/>
            <person name="Johnson D."/>
            <person name="Minx P."/>
            <person name="Bentley D."/>
            <person name="Fulton B."/>
            <person name="Miller N."/>
            <person name="Greco T."/>
            <person name="Kemp K."/>
            <person name="Kramer J."/>
            <person name="Fulton L."/>
            <person name="Mardis E."/>
            <person name="Dante M."/>
            <person name="Pepin K."/>
            <person name="Hillier L."/>
            <person name="Nelson J."/>
            <person name="Spieth J."/>
            <person name="Ryan E."/>
            <person name="Andrews S."/>
            <person name="Geisel C."/>
            <person name="Layman D."/>
            <person name="Du H."/>
            <person name="Ali J."/>
            <person name="Berghoff A."/>
            <person name="Jones K."/>
            <person name="Drone K."/>
            <person name="Cotton M."/>
            <person name="Joshu C."/>
            <person name="Antonoiu B."/>
            <person name="Zidanic M."/>
            <person name="Strong C."/>
            <person name="Sun H."/>
            <person name="Lamar B."/>
            <person name="Yordan C."/>
            <person name="Ma P."/>
            <person name="Zhong J."/>
            <person name="Preston R."/>
            <person name="Vil D."/>
            <person name="Shekher M."/>
            <person name="Matero A."/>
            <person name="Shah R."/>
            <person name="Swaby I.K."/>
            <person name="O'Shaughnessy A."/>
            <person name="Rodriguez M."/>
            <person name="Hoffmann J."/>
            <person name="Till S."/>
            <person name="Granat S."/>
            <person name="Shohdy N."/>
            <person name="Hasegawa A."/>
            <person name="Hameed A."/>
            <person name="Lodhi M."/>
            <person name="Johnson A."/>
            <person name="Chen E."/>
            <person name="Marra M."/>
            <person name="Martienssen R."/>
            <person name="McCombie W.R."/>
        </authorList>
    </citation>
    <scope>NUCLEOTIDE SEQUENCE [LARGE SCALE GENOMIC DNA]</scope>
    <source>
        <strain>cv. Columbia</strain>
    </source>
</reference>
<dbReference type="InterPro" id="IPR054722">
    <property type="entry name" value="PolX-like_BBD"/>
</dbReference>
<reference evidence="5" key="3">
    <citation type="submission" date="1999-03" db="EMBL/GenBank/DDBJ databases">
        <title>The A. thaliana Genome Sequencing Project.</title>
        <authorList>
            <person name="WashU"/>
        </authorList>
    </citation>
    <scope>NUCLEOTIDE SEQUENCE</scope>
</reference>
<dbReference type="InterPro" id="IPR012337">
    <property type="entry name" value="RNaseH-like_sf"/>
</dbReference>
<dbReference type="GO" id="GO:0008233">
    <property type="term" value="F:peptidase activity"/>
    <property type="evidence" value="ECO:0007669"/>
    <property type="project" value="UniProtKB-KW"/>
</dbReference>
<dbReference type="InterPro" id="IPR057670">
    <property type="entry name" value="SH3_retrovirus"/>
</dbReference>
<feature type="domain" description="Integrase catalytic" evidence="4">
    <location>
        <begin position="159"/>
        <end position="332"/>
    </location>
</feature>
<dbReference type="PIR" id="F85077">
    <property type="entry name" value="F85077"/>
</dbReference>
<dbReference type="GO" id="GO:0046872">
    <property type="term" value="F:metal ion binding"/>
    <property type="evidence" value="ECO:0007669"/>
    <property type="project" value="UniProtKB-KW"/>
</dbReference>
<sequence length="769" mass="88000">MSNPQSLYSVRDVFEKDKLNGSNPLEHLENLEKNKTFKISSSGIYVIEVNVTTSGFTPWELDTGCGAHICVNMHGINNSITMEEGQVDLRMANGARVSTLVVGTYSLSFPSGMVLELKNCYYVHAINKNIISVSCLDMEGFHFLIKNKCCSFDRNDMFYGSAPLENELYVLNQSMPIYNIRTKRFNARGNYQYFITFTDDFNRYGYVYLMKHKLESFEKSKEFQNEVKNKLGKSIKALRSDRGGEYLSQVFSDHLRECGIVSQLTPPGTPQGNGVSERRNQTLLDMVRSMMSHTDLPSSFWGYALETYVFMLNRCPSKSVEKTPYEIWTGKVPNLSFLKILGCEAYVKRLITDKLGPKSDKCYFVGYPKETKGYYFYHPTDNKVFVARNGAFWKESFFQKELVRVKYYSKKFENHMVMFQLLRKNIQSDEPTSYEEALMDPDSDKWLEAAKSKMESMSQNKVWTLVALSDGVKAIESFLNGNLEEDVYMTQPEGFTILEAARKVCKLHRSIYGLKQTSQSWNVRFNEAIKEFDFIRNEEEPCVYKKTSGSAVAFLVLLNKVIGLSQDTYIDKVLHTFNMHDSKKDFIPMSHGITLSKTQRPSTHDERERMSKIPYASTIGSIIQTKMIFLSQLGFVFCLNGGVVSWKSSKQSTVADSITEVAASKAVKEAVWIRKFITELSVVPNIPGLIDLYCDNNGAIAQTKERRSHQKSKHIQRRYHLIREIIDRGDVKISRVSTDANVTDPFTKPLPQPKHESHTTVIGIRFIKM</sequence>
<keyword evidence="2" id="KW-0479">Metal-binding</keyword>
<dbReference type="InterPro" id="IPR001584">
    <property type="entry name" value="Integrase_cat-core"/>
</dbReference>
<proteinExistence type="predicted"/>
<evidence type="ECO:0000256" key="1">
    <source>
        <dbReference type="ARBA" id="ARBA00022670"/>
    </source>
</evidence>
<dbReference type="EMBL" id="AL161507">
    <property type="protein sequence ID" value="CAB77943.1"/>
    <property type="molecule type" value="Genomic_DNA"/>
</dbReference>
<gene>
    <name evidence="5" type="primary">F5K24.8</name>
    <name evidence="6" type="ordered locus">At4g07840</name>
</gene>